<feature type="signal peptide" evidence="2">
    <location>
        <begin position="1"/>
        <end position="16"/>
    </location>
</feature>
<feature type="region of interest" description="Disordered" evidence="1">
    <location>
        <begin position="245"/>
        <end position="265"/>
    </location>
</feature>
<dbReference type="PROSITE" id="PS50097">
    <property type="entry name" value="BTB"/>
    <property type="match status" value="1"/>
</dbReference>
<accession>A0A182QM90</accession>
<dbReference type="InterPro" id="IPR011333">
    <property type="entry name" value="SKP1/BTB/POZ_sf"/>
</dbReference>
<dbReference type="STRING" id="69004.A0A182QM90"/>
<feature type="chain" id="PRO_5045154074" description="BTB domain-containing protein" evidence="2">
    <location>
        <begin position="17"/>
        <end position="533"/>
    </location>
</feature>
<evidence type="ECO:0000256" key="1">
    <source>
        <dbReference type="SAM" id="MobiDB-lite"/>
    </source>
</evidence>
<dbReference type="Gene3D" id="1.25.40.420">
    <property type="match status" value="1"/>
</dbReference>
<dbReference type="Proteomes" id="UP000075886">
    <property type="component" value="Unassembled WGS sequence"/>
</dbReference>
<dbReference type="CDD" id="cd18493">
    <property type="entry name" value="BACK_BTBD17"/>
    <property type="match status" value="1"/>
</dbReference>
<dbReference type="CDD" id="cd18292">
    <property type="entry name" value="BTB_POZ_BTBD17"/>
    <property type="match status" value="1"/>
</dbReference>
<dbReference type="InterPro" id="IPR056184">
    <property type="entry name" value="TRAF_BTBD17"/>
</dbReference>
<protein>
    <recommendedName>
        <fullName evidence="3">BTB domain-containing protein</fullName>
    </recommendedName>
</protein>
<dbReference type="InterPro" id="IPR011705">
    <property type="entry name" value="BACK"/>
</dbReference>
<sequence length="533" mass="61827">MFIILLACLLVRFFHRRQLISKPMECDEQETVVEDVLQNTTSVLQKIANLYAERLMSDVTLVVGKTWYPAHRIILCASSDVFQVMLMNATWREFGDAVITLQEDENCHAVFPQFLRYMYVGKMTISVDTAVYVLKLADKYNIHDLVQMCIDYMKRHLNKATAKGHFVEWLHNVLMICPGRKDLITQMENFLKWNLERIVSFPGWEQLTPGIMSWLLQQNDLVVRSEFRLYELVDRWFRHQKAQIECAPPSQPEPPPQTGDQTTVRESDREDAIIRLIYGVLVHLRFVMMSLPQMANVLMTCGKSYTPSLSVRTLKEFYVARVADAMNFHGRRLEVVNALRTCEPGELLFTPRLYTSDLWSLEITVNYFDKLDKYSSVASVFFSPTNFSDVDEESNGWDVEFFPLGVRYKPAQLIGVYSAATNREIPESIIRTVRLRITSQRAMRNECRYMIGVLICGMMNDEEYVYNCHVRMAYFSSDRRVLNIDNLIPFEELQRSGPNLSHYLVGEHLDTIKIKVVIVPLNPFSNVFAPPVE</sequence>
<feature type="domain" description="BTB" evidence="3">
    <location>
        <begin position="57"/>
        <end position="127"/>
    </location>
</feature>
<dbReference type="EnsemblMetazoa" id="AFAF013011-RA">
    <property type="protein sequence ID" value="AFAF013011-PA"/>
    <property type="gene ID" value="AFAF013011"/>
</dbReference>
<evidence type="ECO:0000313" key="4">
    <source>
        <dbReference type="EnsemblMetazoa" id="AFAF013011-PA"/>
    </source>
</evidence>
<dbReference type="SMART" id="SM00225">
    <property type="entry name" value="BTB"/>
    <property type="match status" value="1"/>
</dbReference>
<keyword evidence="5" id="KW-1185">Reference proteome</keyword>
<dbReference type="Pfam" id="PF07707">
    <property type="entry name" value="BACK"/>
    <property type="match status" value="1"/>
</dbReference>
<dbReference type="PANTHER" id="PTHR24410">
    <property type="entry name" value="HL07962P-RELATED"/>
    <property type="match status" value="1"/>
</dbReference>
<reference evidence="4" key="2">
    <citation type="submission" date="2020-05" db="UniProtKB">
        <authorList>
            <consortium name="EnsemblMetazoa"/>
        </authorList>
    </citation>
    <scope>IDENTIFICATION</scope>
    <source>
        <strain evidence="4">FAR1</strain>
    </source>
</reference>
<dbReference type="SUPFAM" id="SSF54695">
    <property type="entry name" value="POZ domain"/>
    <property type="match status" value="1"/>
</dbReference>
<dbReference type="Pfam" id="PF23651">
    <property type="entry name" value="TRAF_BTBD17"/>
    <property type="match status" value="1"/>
</dbReference>
<dbReference type="Gene3D" id="3.30.710.10">
    <property type="entry name" value="Potassium Channel Kv1.1, Chain A"/>
    <property type="match status" value="1"/>
</dbReference>
<dbReference type="VEuPathDB" id="VectorBase:AFAF013011"/>
<name>A0A182QM90_9DIPT</name>
<dbReference type="Pfam" id="PF00651">
    <property type="entry name" value="BTB"/>
    <property type="match status" value="1"/>
</dbReference>
<proteinExistence type="predicted"/>
<dbReference type="InterPro" id="IPR000210">
    <property type="entry name" value="BTB/POZ_dom"/>
</dbReference>
<organism evidence="4 5">
    <name type="scientific">Anopheles farauti</name>
    <dbReference type="NCBI Taxonomy" id="69004"/>
    <lineage>
        <taxon>Eukaryota</taxon>
        <taxon>Metazoa</taxon>
        <taxon>Ecdysozoa</taxon>
        <taxon>Arthropoda</taxon>
        <taxon>Hexapoda</taxon>
        <taxon>Insecta</taxon>
        <taxon>Pterygota</taxon>
        <taxon>Neoptera</taxon>
        <taxon>Endopterygota</taxon>
        <taxon>Diptera</taxon>
        <taxon>Nematocera</taxon>
        <taxon>Culicoidea</taxon>
        <taxon>Culicidae</taxon>
        <taxon>Anophelinae</taxon>
        <taxon>Anopheles</taxon>
    </lineage>
</organism>
<dbReference type="SMART" id="SM00875">
    <property type="entry name" value="BACK"/>
    <property type="match status" value="1"/>
</dbReference>
<dbReference type="PANTHER" id="PTHR24410:SF41">
    <property type="entry name" value="HL07962P"/>
    <property type="match status" value="1"/>
</dbReference>
<dbReference type="AlphaFoldDB" id="A0A182QM90"/>
<keyword evidence="2" id="KW-0732">Signal</keyword>
<dbReference type="InterPro" id="IPR051481">
    <property type="entry name" value="BTB-POZ/Galectin-3-binding"/>
</dbReference>
<evidence type="ECO:0000313" key="5">
    <source>
        <dbReference type="Proteomes" id="UP000075886"/>
    </source>
</evidence>
<evidence type="ECO:0000256" key="2">
    <source>
        <dbReference type="SAM" id="SignalP"/>
    </source>
</evidence>
<dbReference type="EMBL" id="AXCN02001373">
    <property type="status" value="NOT_ANNOTATED_CDS"/>
    <property type="molecule type" value="Genomic_DNA"/>
</dbReference>
<evidence type="ECO:0000259" key="3">
    <source>
        <dbReference type="PROSITE" id="PS50097"/>
    </source>
</evidence>
<reference evidence="5" key="1">
    <citation type="submission" date="2014-01" db="EMBL/GenBank/DDBJ databases">
        <title>The Genome Sequence of Anopheles farauti FAR1 (V2).</title>
        <authorList>
            <consortium name="The Broad Institute Genomics Platform"/>
            <person name="Neafsey D.E."/>
            <person name="Besansky N."/>
            <person name="Howell P."/>
            <person name="Walton C."/>
            <person name="Young S.K."/>
            <person name="Zeng Q."/>
            <person name="Gargeya S."/>
            <person name="Fitzgerald M."/>
            <person name="Haas B."/>
            <person name="Abouelleil A."/>
            <person name="Allen A.W."/>
            <person name="Alvarado L."/>
            <person name="Arachchi H.M."/>
            <person name="Berlin A.M."/>
            <person name="Chapman S.B."/>
            <person name="Gainer-Dewar J."/>
            <person name="Goldberg J."/>
            <person name="Griggs A."/>
            <person name="Gujja S."/>
            <person name="Hansen M."/>
            <person name="Howarth C."/>
            <person name="Imamovic A."/>
            <person name="Ireland A."/>
            <person name="Larimer J."/>
            <person name="McCowan C."/>
            <person name="Murphy C."/>
            <person name="Pearson M."/>
            <person name="Poon T.W."/>
            <person name="Priest M."/>
            <person name="Roberts A."/>
            <person name="Saif S."/>
            <person name="Shea T."/>
            <person name="Sisk P."/>
            <person name="Sykes S."/>
            <person name="Wortman J."/>
            <person name="Nusbaum C."/>
            <person name="Birren B."/>
        </authorList>
    </citation>
    <scope>NUCLEOTIDE SEQUENCE [LARGE SCALE GENOMIC DNA]</scope>
    <source>
        <strain evidence="5">FAR1</strain>
    </source>
</reference>